<dbReference type="EMBL" id="CP101717">
    <property type="protein sequence ID" value="WLD58625.1"/>
    <property type="molecule type" value="Genomic_DNA"/>
</dbReference>
<accession>A0AB38YH17</accession>
<sequence length="181" mass="21090">MALWWCITSNSRCSYEELKRRRCLALGWRDLGSLQRYIKDDPRWERQFKTRVQLKGNLAYAKDQQWVDHGASVPELFWRFINMPAGDYIVLLEAGSQLTLGKTEVFGIARTPDRAIGCYQYDDQFDHAHQIHADLEWVDWHRARFGELNLPRVSFKSLLQDDTELPKVEAAWAAHAALPKA</sequence>
<proteinExistence type="predicted"/>
<organism evidence="1">
    <name type="scientific">Salinispirillum sp. LH 10-3-1</name>
    <dbReference type="NCBI Taxonomy" id="2952525"/>
    <lineage>
        <taxon>Bacteria</taxon>
        <taxon>Pseudomonadati</taxon>
        <taxon>Pseudomonadota</taxon>
        <taxon>Gammaproteobacteria</taxon>
        <taxon>Oceanospirillales</taxon>
        <taxon>Saccharospirillaceae</taxon>
        <taxon>Salinispirillum</taxon>
    </lineage>
</organism>
<gene>
    <name evidence="1" type="ORF">NFC81_02235</name>
</gene>
<dbReference type="AlphaFoldDB" id="A0AB38YH17"/>
<dbReference type="RefSeq" id="WP_304995911.1">
    <property type="nucleotide sequence ID" value="NZ_CP101717.1"/>
</dbReference>
<reference evidence="1" key="1">
    <citation type="submission" date="2022-07" db="EMBL/GenBank/DDBJ databases">
        <title>Complete genome sequence of Salinispirillum sp. LH10-3-1 capable of multiple carbohydrate inversion isolated from a soda lake.</title>
        <authorList>
            <person name="Liu J."/>
            <person name="Zhai Y."/>
            <person name="Zhang H."/>
            <person name="Yang H."/>
            <person name="Qu J."/>
            <person name="Li J."/>
        </authorList>
    </citation>
    <scope>NUCLEOTIDE SEQUENCE</scope>
    <source>
        <strain evidence="1">LH 10-3-1</strain>
    </source>
</reference>
<protein>
    <submittedName>
        <fullName evidence="1">Uncharacterized protein</fullName>
    </submittedName>
</protein>
<evidence type="ECO:0000313" key="1">
    <source>
        <dbReference type="EMBL" id="WLD58625.1"/>
    </source>
</evidence>
<name>A0AB38YH17_9GAMM</name>